<evidence type="ECO:0000256" key="3">
    <source>
        <dbReference type="ARBA" id="ARBA00007571"/>
    </source>
</evidence>
<dbReference type="Pfam" id="PF00697">
    <property type="entry name" value="PRAI"/>
    <property type="match status" value="1"/>
</dbReference>
<gene>
    <name evidence="8" type="primary">trpF</name>
    <name evidence="10" type="ORF">ACFQGB_20655</name>
</gene>
<dbReference type="EC" id="5.3.1.24" evidence="8"/>
<dbReference type="GO" id="GO:0000162">
    <property type="term" value="P:L-tryptophan biosynthetic process"/>
    <property type="evidence" value="ECO:0007669"/>
    <property type="project" value="UniProtKB-UniRule"/>
</dbReference>
<dbReference type="GO" id="GO:0004640">
    <property type="term" value="F:phosphoribosylanthranilate isomerase activity"/>
    <property type="evidence" value="ECO:0007669"/>
    <property type="project" value="UniProtKB-UniRule"/>
</dbReference>
<dbReference type="Proteomes" id="UP001596395">
    <property type="component" value="Unassembled WGS sequence"/>
</dbReference>
<keyword evidence="7 8" id="KW-0413">Isomerase</keyword>
<dbReference type="PANTHER" id="PTHR42894:SF1">
    <property type="entry name" value="N-(5'-PHOSPHORIBOSYL)ANTHRANILATE ISOMERASE"/>
    <property type="match status" value="1"/>
</dbReference>
<dbReference type="HAMAP" id="MF_00135">
    <property type="entry name" value="PRAI"/>
    <property type="match status" value="1"/>
</dbReference>
<comment type="catalytic activity">
    <reaction evidence="1 8">
        <text>N-(5-phospho-beta-D-ribosyl)anthranilate = 1-(2-carboxyphenylamino)-1-deoxy-D-ribulose 5-phosphate</text>
        <dbReference type="Rhea" id="RHEA:21540"/>
        <dbReference type="ChEBI" id="CHEBI:18277"/>
        <dbReference type="ChEBI" id="CHEBI:58613"/>
        <dbReference type="EC" id="5.3.1.24"/>
    </reaction>
</comment>
<organism evidence="10 11">
    <name type="scientific">Halorubellus litoreus</name>
    <dbReference type="NCBI Taxonomy" id="755308"/>
    <lineage>
        <taxon>Archaea</taxon>
        <taxon>Methanobacteriati</taxon>
        <taxon>Methanobacteriota</taxon>
        <taxon>Stenosarchaea group</taxon>
        <taxon>Halobacteria</taxon>
        <taxon>Halobacteriales</taxon>
        <taxon>Halorubellaceae</taxon>
        <taxon>Halorubellus</taxon>
    </lineage>
</organism>
<evidence type="ECO:0000256" key="7">
    <source>
        <dbReference type="ARBA" id="ARBA00023235"/>
    </source>
</evidence>
<name>A0ABD5VM41_9EURY</name>
<evidence type="ECO:0000313" key="10">
    <source>
        <dbReference type="EMBL" id="MFC6955280.1"/>
    </source>
</evidence>
<evidence type="ECO:0000259" key="9">
    <source>
        <dbReference type="Pfam" id="PF00697"/>
    </source>
</evidence>
<dbReference type="AlphaFoldDB" id="A0ABD5VM41"/>
<dbReference type="CDD" id="cd00405">
    <property type="entry name" value="PRAI"/>
    <property type="match status" value="1"/>
</dbReference>
<evidence type="ECO:0000256" key="8">
    <source>
        <dbReference type="HAMAP-Rule" id="MF_00135"/>
    </source>
</evidence>
<dbReference type="EMBL" id="JBHSXN010000005">
    <property type="protein sequence ID" value="MFC6955280.1"/>
    <property type="molecule type" value="Genomic_DNA"/>
</dbReference>
<evidence type="ECO:0000256" key="5">
    <source>
        <dbReference type="ARBA" id="ARBA00022822"/>
    </source>
</evidence>
<keyword evidence="6 8" id="KW-0057">Aromatic amino acid biosynthesis</keyword>
<accession>A0ABD5VM41</accession>
<dbReference type="InterPro" id="IPR001240">
    <property type="entry name" value="PRAI_dom"/>
</dbReference>
<sequence>MTRTKVCGLTREADVDQAVDAGADALGFVVDVPVDTPRELAAERAAELVGRVPPFATTVLVTMPTAPQRAVDLVARVDPDVVQCHGDLSPGDVAYLRSRVDARVLKAVDADDVETARRYADVVDALLVDSADADGGGGTGETHDWERTRDAVRDLDAPVVLAGGLTPGNVASAIDVVDPFAVDVASGVEASGGVKDHDRVREFVDAVGAATRAAREDAAGDVDDEVAA</sequence>
<evidence type="ECO:0000256" key="1">
    <source>
        <dbReference type="ARBA" id="ARBA00001164"/>
    </source>
</evidence>
<dbReference type="Gene3D" id="3.20.20.70">
    <property type="entry name" value="Aldolase class I"/>
    <property type="match status" value="1"/>
</dbReference>
<keyword evidence="5 8" id="KW-0822">Tryptophan biosynthesis</keyword>
<dbReference type="PANTHER" id="PTHR42894">
    <property type="entry name" value="N-(5'-PHOSPHORIBOSYL)ANTHRANILATE ISOMERASE"/>
    <property type="match status" value="1"/>
</dbReference>
<dbReference type="InterPro" id="IPR013785">
    <property type="entry name" value="Aldolase_TIM"/>
</dbReference>
<feature type="domain" description="N-(5'phosphoribosyl) anthranilate isomerase (PRAI)" evidence="9">
    <location>
        <begin position="5"/>
        <end position="205"/>
    </location>
</feature>
<comment type="pathway">
    <text evidence="2 8">Amino-acid biosynthesis; L-tryptophan biosynthesis; L-tryptophan from chorismate: step 3/5.</text>
</comment>
<comment type="caution">
    <text evidence="10">The sequence shown here is derived from an EMBL/GenBank/DDBJ whole genome shotgun (WGS) entry which is preliminary data.</text>
</comment>
<comment type="similarity">
    <text evidence="3 8">Belongs to the TrpF family.</text>
</comment>
<evidence type="ECO:0000256" key="2">
    <source>
        <dbReference type="ARBA" id="ARBA00004664"/>
    </source>
</evidence>
<protein>
    <recommendedName>
        <fullName evidence="8">N-(5'-phosphoribosyl)anthranilate isomerase</fullName>
        <shortName evidence="8">PRAI</shortName>
        <ecNumber evidence="8">5.3.1.24</ecNumber>
    </recommendedName>
</protein>
<dbReference type="InterPro" id="IPR044643">
    <property type="entry name" value="TrpF_fam"/>
</dbReference>
<keyword evidence="4 8" id="KW-0028">Amino-acid biosynthesis</keyword>
<evidence type="ECO:0000256" key="6">
    <source>
        <dbReference type="ARBA" id="ARBA00023141"/>
    </source>
</evidence>
<dbReference type="SUPFAM" id="SSF51366">
    <property type="entry name" value="Ribulose-phoshate binding barrel"/>
    <property type="match status" value="1"/>
</dbReference>
<proteinExistence type="inferred from homology"/>
<evidence type="ECO:0000256" key="4">
    <source>
        <dbReference type="ARBA" id="ARBA00022605"/>
    </source>
</evidence>
<dbReference type="RefSeq" id="WP_336352209.1">
    <property type="nucleotide sequence ID" value="NZ_JAZAQL010000005.1"/>
</dbReference>
<dbReference type="InterPro" id="IPR011060">
    <property type="entry name" value="RibuloseP-bd_barrel"/>
</dbReference>
<keyword evidence="11" id="KW-1185">Reference proteome</keyword>
<evidence type="ECO:0000313" key="11">
    <source>
        <dbReference type="Proteomes" id="UP001596395"/>
    </source>
</evidence>
<reference evidence="10 11" key="1">
    <citation type="journal article" date="2019" name="Int. J. Syst. Evol. Microbiol.">
        <title>The Global Catalogue of Microorganisms (GCM) 10K type strain sequencing project: providing services to taxonomists for standard genome sequencing and annotation.</title>
        <authorList>
            <consortium name="The Broad Institute Genomics Platform"/>
            <consortium name="The Broad Institute Genome Sequencing Center for Infectious Disease"/>
            <person name="Wu L."/>
            <person name="Ma J."/>
        </authorList>
    </citation>
    <scope>NUCLEOTIDE SEQUENCE [LARGE SCALE GENOMIC DNA]</scope>
    <source>
        <strain evidence="10 11">GX26</strain>
    </source>
</reference>